<organism evidence="1 2">
    <name type="scientific">Vaccinium darrowii</name>
    <dbReference type="NCBI Taxonomy" id="229202"/>
    <lineage>
        <taxon>Eukaryota</taxon>
        <taxon>Viridiplantae</taxon>
        <taxon>Streptophyta</taxon>
        <taxon>Embryophyta</taxon>
        <taxon>Tracheophyta</taxon>
        <taxon>Spermatophyta</taxon>
        <taxon>Magnoliopsida</taxon>
        <taxon>eudicotyledons</taxon>
        <taxon>Gunneridae</taxon>
        <taxon>Pentapetalae</taxon>
        <taxon>asterids</taxon>
        <taxon>Ericales</taxon>
        <taxon>Ericaceae</taxon>
        <taxon>Vaccinioideae</taxon>
        <taxon>Vaccinieae</taxon>
        <taxon>Vaccinium</taxon>
    </lineage>
</organism>
<proteinExistence type="predicted"/>
<reference evidence="1 2" key="1">
    <citation type="journal article" date="2021" name="Hortic Res">
        <title>High-quality reference genome and annotation aids understanding of berry development for evergreen blueberry (Vaccinium darrowii).</title>
        <authorList>
            <person name="Yu J."/>
            <person name="Hulse-Kemp A.M."/>
            <person name="Babiker E."/>
            <person name="Staton M."/>
        </authorList>
    </citation>
    <scope>NUCLEOTIDE SEQUENCE [LARGE SCALE GENOMIC DNA]</scope>
    <source>
        <strain evidence="2">cv. NJ 8807/NJ 8810</strain>
        <tissue evidence="1">Young leaf</tissue>
    </source>
</reference>
<dbReference type="Proteomes" id="UP000828048">
    <property type="component" value="Chromosome 2"/>
</dbReference>
<dbReference type="EMBL" id="CM037152">
    <property type="protein sequence ID" value="KAH7836202.1"/>
    <property type="molecule type" value="Genomic_DNA"/>
</dbReference>
<keyword evidence="2" id="KW-1185">Reference proteome</keyword>
<name>A0ACB7X5Z1_9ERIC</name>
<evidence type="ECO:0000313" key="2">
    <source>
        <dbReference type="Proteomes" id="UP000828048"/>
    </source>
</evidence>
<evidence type="ECO:0000313" key="1">
    <source>
        <dbReference type="EMBL" id="KAH7836202.1"/>
    </source>
</evidence>
<comment type="caution">
    <text evidence="1">The sequence shown here is derived from an EMBL/GenBank/DDBJ whole genome shotgun (WGS) entry which is preliminary data.</text>
</comment>
<gene>
    <name evidence="1" type="ORF">Vadar_033651</name>
</gene>
<accession>A0ACB7X5Z1</accession>
<protein>
    <submittedName>
        <fullName evidence="1">Uncharacterized protein</fullName>
    </submittedName>
</protein>
<sequence>MNEPRSSFGSASLGEIAIVARGFEREHKILSSAEIYNSDTGTWESLPRMHRPRTMCSGVFMDGNFYVVGGIGVGHTVLTCGEMYDLGTRTWHVIPNMSPPQLHAAPMFAVVKNEIYAAFYAAFYSGNEVMKYGKGMNLWSKVRSLSERLARPWGMAFSAYGDQLIVIVCKPSLMNASQMKGPYSGTYWPLTMNQESRTSKICLL</sequence>